<keyword evidence="3 7" id="KW-1133">Transmembrane helix</keyword>
<dbReference type="OrthoDB" id="9770329at2"/>
<feature type="transmembrane region" description="Helical" evidence="7">
    <location>
        <begin position="12"/>
        <end position="29"/>
    </location>
</feature>
<dbReference type="GO" id="GO:0012505">
    <property type="term" value="C:endomembrane system"/>
    <property type="evidence" value="ECO:0007669"/>
    <property type="project" value="UniProtKB-SubCell"/>
</dbReference>
<sequence>MPALLNEIAVTALRLFVWLALLTALFVPLERWFGARHPARTRRQRLHDLAYFVISSLVPVVVLAAPMALLAAAAQHVVPAALIEAIGRLPAAARIALAFVIAETGFYWGHRLSHELPWLWRFHALHHSTEHMHFLANTRSHPVDMVVTRLFGLVPLYLLGLASPGMAGSGTPALLLVAGTLWGFFIHANVRWRLGPLEWLVTTPAFHHWHHSRRDHINRNYASTLPVLDRLFGSHYLPRHWPAEVGTDTPQAPSLGGQLLEPLLPGDRAARAGG</sequence>
<evidence type="ECO:0000256" key="4">
    <source>
        <dbReference type="ARBA" id="ARBA00023002"/>
    </source>
</evidence>
<dbReference type="Proteomes" id="UP000292307">
    <property type="component" value="Chromosome"/>
</dbReference>
<dbReference type="GO" id="GO:0016020">
    <property type="term" value="C:membrane"/>
    <property type="evidence" value="ECO:0007669"/>
    <property type="project" value="GOC"/>
</dbReference>
<feature type="transmembrane region" description="Helical" evidence="7">
    <location>
        <begin position="49"/>
        <end position="71"/>
    </location>
</feature>
<name>A0A411WVS5_9BURK</name>
<evidence type="ECO:0000313" key="12">
    <source>
        <dbReference type="Proteomes" id="UP000628442"/>
    </source>
</evidence>
<evidence type="ECO:0000313" key="9">
    <source>
        <dbReference type="EMBL" id="GGY30137.1"/>
    </source>
</evidence>
<dbReference type="Pfam" id="PF04116">
    <property type="entry name" value="FA_hydroxylase"/>
    <property type="match status" value="1"/>
</dbReference>
<evidence type="ECO:0000259" key="8">
    <source>
        <dbReference type="Pfam" id="PF04116"/>
    </source>
</evidence>
<dbReference type="PANTHER" id="PTHR21624:SF1">
    <property type="entry name" value="ALKYLGLYCEROL MONOOXYGENASE"/>
    <property type="match status" value="1"/>
</dbReference>
<dbReference type="Proteomes" id="UP000628442">
    <property type="component" value="Unassembled WGS sequence"/>
</dbReference>
<evidence type="ECO:0000256" key="7">
    <source>
        <dbReference type="SAM" id="Phobius"/>
    </source>
</evidence>
<dbReference type="GO" id="GO:0008610">
    <property type="term" value="P:lipid biosynthetic process"/>
    <property type="evidence" value="ECO:0007669"/>
    <property type="project" value="InterPro"/>
</dbReference>
<feature type="transmembrane region" description="Helical" evidence="7">
    <location>
        <begin position="173"/>
        <end position="190"/>
    </location>
</feature>
<dbReference type="AlphaFoldDB" id="A0A411WVS5"/>
<keyword evidence="5" id="KW-0443">Lipid metabolism</keyword>
<gene>
    <name evidence="10" type="ORF">EYF70_08410</name>
    <name evidence="9" type="ORF">GCM10007387_09700</name>
</gene>
<evidence type="ECO:0000256" key="6">
    <source>
        <dbReference type="ARBA" id="ARBA00023136"/>
    </source>
</evidence>
<comment type="subcellular location">
    <subcellularLocation>
        <location evidence="1">Endomembrane system</location>
        <topology evidence="1">Multi-pass membrane protein</topology>
    </subcellularLocation>
</comment>
<evidence type="ECO:0000256" key="5">
    <source>
        <dbReference type="ARBA" id="ARBA00023098"/>
    </source>
</evidence>
<accession>A0A411WVS5</accession>
<reference evidence="10 11" key="2">
    <citation type="submission" date="2019-02" db="EMBL/GenBank/DDBJ databases">
        <title>Draft Genome Sequences of Six Type Strains of the Genus Massilia.</title>
        <authorList>
            <person name="Miess H."/>
            <person name="Frediansyhah A."/>
            <person name="Gross H."/>
        </authorList>
    </citation>
    <scope>NUCLEOTIDE SEQUENCE [LARGE SCALE GENOMIC DNA]</scope>
    <source>
        <strain evidence="10 11">DSM 17472</strain>
    </source>
</reference>
<evidence type="ECO:0000313" key="11">
    <source>
        <dbReference type="Proteomes" id="UP000292307"/>
    </source>
</evidence>
<proteinExistence type="predicted"/>
<reference evidence="9" key="1">
    <citation type="journal article" date="2014" name="Int. J. Syst. Evol. Microbiol.">
        <title>Complete genome sequence of Corynebacterium casei LMG S-19264T (=DSM 44701T), isolated from a smear-ripened cheese.</title>
        <authorList>
            <consortium name="US DOE Joint Genome Institute (JGI-PGF)"/>
            <person name="Walter F."/>
            <person name="Albersmeier A."/>
            <person name="Kalinowski J."/>
            <person name="Ruckert C."/>
        </authorList>
    </citation>
    <scope>NUCLEOTIDE SEQUENCE</scope>
    <source>
        <strain evidence="9">KCTC 12343</strain>
    </source>
</reference>
<dbReference type="GO" id="GO:0006643">
    <property type="term" value="P:membrane lipid metabolic process"/>
    <property type="evidence" value="ECO:0007669"/>
    <property type="project" value="TreeGrafter"/>
</dbReference>
<dbReference type="PANTHER" id="PTHR21624">
    <property type="entry name" value="STEROL DESATURASE-RELATED PROTEIN"/>
    <property type="match status" value="1"/>
</dbReference>
<dbReference type="InterPro" id="IPR006694">
    <property type="entry name" value="Fatty_acid_hydroxylase"/>
</dbReference>
<organism evidence="9 12">
    <name type="scientific">Pseudoduganella albidiflava</name>
    <dbReference type="NCBI Taxonomy" id="321983"/>
    <lineage>
        <taxon>Bacteria</taxon>
        <taxon>Pseudomonadati</taxon>
        <taxon>Pseudomonadota</taxon>
        <taxon>Betaproteobacteria</taxon>
        <taxon>Burkholderiales</taxon>
        <taxon>Oxalobacteraceae</taxon>
        <taxon>Telluria group</taxon>
        <taxon>Pseudoduganella</taxon>
    </lineage>
</organism>
<protein>
    <submittedName>
        <fullName evidence="9">Fatty acid hydroxylase</fullName>
    </submittedName>
    <submittedName>
        <fullName evidence="10">Sterol desaturase family protein</fullName>
    </submittedName>
</protein>
<evidence type="ECO:0000256" key="1">
    <source>
        <dbReference type="ARBA" id="ARBA00004127"/>
    </source>
</evidence>
<feature type="domain" description="Fatty acid hydroxylase" evidence="8">
    <location>
        <begin position="96"/>
        <end position="234"/>
    </location>
</feature>
<dbReference type="GO" id="GO:0050479">
    <property type="term" value="F:glyceryl-ether monooxygenase activity"/>
    <property type="evidence" value="ECO:0007669"/>
    <property type="project" value="TreeGrafter"/>
</dbReference>
<evidence type="ECO:0000256" key="3">
    <source>
        <dbReference type="ARBA" id="ARBA00022989"/>
    </source>
</evidence>
<reference evidence="9" key="3">
    <citation type="submission" date="2022-12" db="EMBL/GenBank/DDBJ databases">
        <authorList>
            <person name="Sun Q."/>
            <person name="Kim S."/>
        </authorList>
    </citation>
    <scope>NUCLEOTIDE SEQUENCE</scope>
    <source>
        <strain evidence="9">KCTC 12343</strain>
    </source>
</reference>
<keyword evidence="4" id="KW-0560">Oxidoreductase</keyword>
<dbReference type="InterPro" id="IPR051689">
    <property type="entry name" value="Sterol_desaturase/TMEM195"/>
</dbReference>
<keyword evidence="6 7" id="KW-0472">Membrane</keyword>
<keyword evidence="2 7" id="KW-0812">Transmembrane</keyword>
<dbReference type="RefSeq" id="WP_131144993.1">
    <property type="nucleotide sequence ID" value="NZ_BMWV01000002.1"/>
</dbReference>
<evidence type="ECO:0000313" key="10">
    <source>
        <dbReference type="EMBL" id="QBI00865.1"/>
    </source>
</evidence>
<dbReference type="EMBL" id="BMWV01000002">
    <property type="protein sequence ID" value="GGY30137.1"/>
    <property type="molecule type" value="Genomic_DNA"/>
</dbReference>
<evidence type="ECO:0000256" key="2">
    <source>
        <dbReference type="ARBA" id="ARBA00022692"/>
    </source>
</evidence>
<dbReference type="EMBL" id="CP036401">
    <property type="protein sequence ID" value="QBI00865.1"/>
    <property type="molecule type" value="Genomic_DNA"/>
</dbReference>
<dbReference type="GO" id="GO:0005506">
    <property type="term" value="F:iron ion binding"/>
    <property type="evidence" value="ECO:0007669"/>
    <property type="project" value="InterPro"/>
</dbReference>
<keyword evidence="11" id="KW-1185">Reference proteome</keyword>